<reference evidence="2 3" key="1">
    <citation type="journal article" date="2019" name="Commun. Biol.">
        <title>The bagworm genome reveals a unique fibroin gene that provides high tensile strength.</title>
        <authorList>
            <person name="Kono N."/>
            <person name="Nakamura H."/>
            <person name="Ohtoshi R."/>
            <person name="Tomita M."/>
            <person name="Numata K."/>
            <person name="Arakawa K."/>
        </authorList>
    </citation>
    <scope>NUCLEOTIDE SEQUENCE [LARGE SCALE GENOMIC DNA]</scope>
</reference>
<sequence length="267" mass="29806">MFLFARVRRTSPQPTNYAFGIATPSPVTRVLRQSVRTIVRKLQVGAKFLRNILEQIMRPRGERPRIMRPLSRCTSGPARTPAALTLAPAPPRYRLGARAPPPAEDLCRIKGHLRGPRRDSNRCPFAVTLSLYGLLNLKGMMKAGFTVTILKPKDSLFSRCFLLRSYIVKLNEVETSEKKMVASFFGMAEDEQRDIDIGGPHDGRVPTADDCHQGHQIVISSSGANTSISSPHPQPTLKPPKSETQKTRKRRKTAHPRFPVVPKDTLP</sequence>
<evidence type="ECO:0000256" key="1">
    <source>
        <dbReference type="SAM" id="MobiDB-lite"/>
    </source>
</evidence>
<dbReference type="EMBL" id="BGZK01000370">
    <property type="protein sequence ID" value="GBP39723.1"/>
    <property type="molecule type" value="Genomic_DNA"/>
</dbReference>
<organism evidence="2 3">
    <name type="scientific">Eumeta variegata</name>
    <name type="common">Bagworm moth</name>
    <name type="synonym">Eumeta japonica</name>
    <dbReference type="NCBI Taxonomy" id="151549"/>
    <lineage>
        <taxon>Eukaryota</taxon>
        <taxon>Metazoa</taxon>
        <taxon>Ecdysozoa</taxon>
        <taxon>Arthropoda</taxon>
        <taxon>Hexapoda</taxon>
        <taxon>Insecta</taxon>
        <taxon>Pterygota</taxon>
        <taxon>Neoptera</taxon>
        <taxon>Endopterygota</taxon>
        <taxon>Lepidoptera</taxon>
        <taxon>Glossata</taxon>
        <taxon>Ditrysia</taxon>
        <taxon>Tineoidea</taxon>
        <taxon>Psychidae</taxon>
        <taxon>Oiketicinae</taxon>
        <taxon>Eumeta</taxon>
    </lineage>
</organism>
<gene>
    <name evidence="2" type="ORF">EVAR_23048_1</name>
</gene>
<name>A0A4C1VM38_EUMVA</name>
<keyword evidence="3" id="KW-1185">Reference proteome</keyword>
<dbReference type="Proteomes" id="UP000299102">
    <property type="component" value="Unassembled WGS sequence"/>
</dbReference>
<feature type="region of interest" description="Disordered" evidence="1">
    <location>
        <begin position="221"/>
        <end position="267"/>
    </location>
</feature>
<feature type="compositionally biased region" description="Low complexity" evidence="1">
    <location>
        <begin position="221"/>
        <end position="230"/>
    </location>
</feature>
<accession>A0A4C1VM38</accession>
<evidence type="ECO:0000313" key="2">
    <source>
        <dbReference type="EMBL" id="GBP39723.1"/>
    </source>
</evidence>
<proteinExistence type="predicted"/>
<protein>
    <submittedName>
        <fullName evidence="2">Uncharacterized protein</fullName>
    </submittedName>
</protein>
<comment type="caution">
    <text evidence="2">The sequence shown here is derived from an EMBL/GenBank/DDBJ whole genome shotgun (WGS) entry which is preliminary data.</text>
</comment>
<dbReference type="AlphaFoldDB" id="A0A4C1VM38"/>
<evidence type="ECO:0000313" key="3">
    <source>
        <dbReference type="Proteomes" id="UP000299102"/>
    </source>
</evidence>